<sequence length="218" mass="24890">MLQNNQSETDNTQEDIHLSPININNKNDEKIMRKIRRQLSLSADNNTSNDMTDIIEICLSPSTPPSDESEIMQKDPVEDFADFELYSKSWKKDSESKIATLKKNDKISVAKLDWECFDDSFLKWYCPEVIIAADVVYDTTVIPSLVLVLKKLLSVTLENGEKPVAYVASTVRLEDTRDQFLFTLGVQDLHFESLMAPNDDILHYDRAVPIELLKITAM</sequence>
<protein>
    <submittedName>
        <fullName evidence="1">Uncharacterized protein</fullName>
    </submittedName>
</protein>
<reference evidence="1" key="1">
    <citation type="submission" date="2015-07" db="EMBL/GenBank/DDBJ databases">
        <title>MeaNS - Measles Nucleotide Surveillance Program.</title>
        <authorList>
            <person name="Tran T."/>
            <person name="Druce J."/>
        </authorList>
    </citation>
    <scope>NUCLEOTIDE SEQUENCE</scope>
    <source>
        <strain evidence="1">UCB-OBI-ISO-001</strain>
        <tissue evidence="1">Gonad</tissue>
    </source>
</reference>
<gene>
    <name evidence="1" type="ORF">OCBIM_22022172mg</name>
</gene>
<proteinExistence type="predicted"/>
<accession>A0A0L8H4Z7</accession>
<dbReference type="EMBL" id="KQ419180">
    <property type="protein sequence ID" value="KOF84371.1"/>
    <property type="molecule type" value="Genomic_DNA"/>
</dbReference>
<dbReference type="Gene3D" id="3.40.50.150">
    <property type="entry name" value="Vaccinia Virus protein VP39"/>
    <property type="match status" value="1"/>
</dbReference>
<dbReference type="STRING" id="37653.A0A0L8H4Z7"/>
<name>A0A0L8H4Z7_OCTBM</name>
<evidence type="ECO:0000313" key="1">
    <source>
        <dbReference type="EMBL" id="KOF84371.1"/>
    </source>
</evidence>
<dbReference type="OrthoDB" id="194386at2759"/>
<dbReference type="InterPro" id="IPR029063">
    <property type="entry name" value="SAM-dependent_MTases_sf"/>
</dbReference>
<dbReference type="AlphaFoldDB" id="A0A0L8H4Z7"/>
<dbReference type="Pfam" id="PF10294">
    <property type="entry name" value="Methyltransf_16"/>
    <property type="match status" value="1"/>
</dbReference>
<dbReference type="InterPro" id="IPR019410">
    <property type="entry name" value="Methyltransf_16"/>
</dbReference>
<organism evidence="1">
    <name type="scientific">Octopus bimaculoides</name>
    <name type="common">California two-spotted octopus</name>
    <dbReference type="NCBI Taxonomy" id="37653"/>
    <lineage>
        <taxon>Eukaryota</taxon>
        <taxon>Metazoa</taxon>
        <taxon>Spiralia</taxon>
        <taxon>Lophotrochozoa</taxon>
        <taxon>Mollusca</taxon>
        <taxon>Cephalopoda</taxon>
        <taxon>Coleoidea</taxon>
        <taxon>Octopodiformes</taxon>
        <taxon>Octopoda</taxon>
        <taxon>Incirrata</taxon>
        <taxon>Octopodidae</taxon>
        <taxon>Octopus</taxon>
    </lineage>
</organism>